<dbReference type="GO" id="GO:0005975">
    <property type="term" value="P:carbohydrate metabolic process"/>
    <property type="evidence" value="ECO:0007669"/>
    <property type="project" value="InterPro"/>
</dbReference>
<dbReference type="InterPro" id="IPR000254">
    <property type="entry name" value="CBD"/>
</dbReference>
<feature type="compositionally biased region" description="Pro residues" evidence="2">
    <location>
        <begin position="70"/>
        <end position="83"/>
    </location>
</feature>
<accession>A0A8H7Y8D9</accession>
<name>A0A8H7Y8D9_PSICU</name>
<dbReference type="Pfam" id="PF00734">
    <property type="entry name" value="CBM_1"/>
    <property type="match status" value="1"/>
</dbReference>
<feature type="region of interest" description="Disordered" evidence="2">
    <location>
        <begin position="26"/>
        <end position="85"/>
    </location>
</feature>
<dbReference type="AlphaFoldDB" id="A0A8H7Y8D9"/>
<dbReference type="GO" id="GO:0030248">
    <property type="term" value="F:cellulose binding"/>
    <property type="evidence" value="ECO:0007669"/>
    <property type="project" value="InterPro"/>
</dbReference>
<reference evidence="5" key="1">
    <citation type="submission" date="2021-02" db="EMBL/GenBank/DDBJ databases">
        <title>Psilocybe cubensis genome.</title>
        <authorList>
            <person name="Mckernan K.J."/>
            <person name="Crawford S."/>
            <person name="Trippe A."/>
            <person name="Kane L.T."/>
            <person name="Mclaughlin S."/>
        </authorList>
    </citation>
    <scope>NUCLEOTIDE SEQUENCE [LARGE SCALE GENOMIC DNA]</scope>
    <source>
        <strain evidence="5">MGC-MH-2018</strain>
    </source>
</reference>
<dbReference type="PROSITE" id="PS51164">
    <property type="entry name" value="CBM1_2"/>
    <property type="match status" value="1"/>
</dbReference>
<evidence type="ECO:0000259" key="4">
    <source>
        <dbReference type="PROSITE" id="PS51164"/>
    </source>
</evidence>
<evidence type="ECO:0000256" key="1">
    <source>
        <dbReference type="ARBA" id="ARBA00022729"/>
    </source>
</evidence>
<keyword evidence="1 3" id="KW-0732">Signal</keyword>
<dbReference type="SMART" id="SM00236">
    <property type="entry name" value="fCBD"/>
    <property type="match status" value="1"/>
</dbReference>
<evidence type="ECO:0000256" key="3">
    <source>
        <dbReference type="SAM" id="SignalP"/>
    </source>
</evidence>
<feature type="domain" description="CBM1" evidence="4">
    <location>
        <begin position="84"/>
        <end position="120"/>
    </location>
</feature>
<dbReference type="SUPFAM" id="SSF57180">
    <property type="entry name" value="Cellulose-binding domain"/>
    <property type="match status" value="1"/>
</dbReference>
<organism evidence="5">
    <name type="scientific">Psilocybe cubensis</name>
    <name type="common">Psychedelic mushroom</name>
    <name type="synonym">Stropharia cubensis</name>
    <dbReference type="NCBI Taxonomy" id="181762"/>
    <lineage>
        <taxon>Eukaryota</taxon>
        <taxon>Fungi</taxon>
        <taxon>Dikarya</taxon>
        <taxon>Basidiomycota</taxon>
        <taxon>Agaricomycotina</taxon>
        <taxon>Agaricomycetes</taxon>
        <taxon>Agaricomycetidae</taxon>
        <taxon>Agaricales</taxon>
        <taxon>Agaricineae</taxon>
        <taxon>Strophariaceae</taxon>
        <taxon>Psilocybe</taxon>
    </lineage>
</organism>
<protein>
    <recommendedName>
        <fullName evidence="4">CBM1 domain-containing protein</fullName>
    </recommendedName>
</protein>
<dbReference type="GO" id="GO:0005576">
    <property type="term" value="C:extracellular region"/>
    <property type="evidence" value="ECO:0007669"/>
    <property type="project" value="InterPro"/>
</dbReference>
<evidence type="ECO:0000313" key="5">
    <source>
        <dbReference type="EMBL" id="KAG5173221.1"/>
    </source>
</evidence>
<feature type="signal peptide" evidence="3">
    <location>
        <begin position="1"/>
        <end position="27"/>
    </location>
</feature>
<sequence length="137" mass="14818">MAFTTRLISYTLVALLMLQGHIVQVRGDQGGPPPPDSGDVKGPGGDSGYQGGDGGYGSNQWNPQHGPDGHPGPKPPGSWPPKPDTQVLWGQCGGYYYYGTTKCPPGSYCRWFSDWYSQCNPNDHGAPDDHDHDHDHP</sequence>
<proteinExistence type="predicted"/>
<feature type="chain" id="PRO_5034247398" description="CBM1 domain-containing protein" evidence="3">
    <location>
        <begin position="28"/>
        <end position="137"/>
    </location>
</feature>
<evidence type="ECO:0000256" key="2">
    <source>
        <dbReference type="SAM" id="MobiDB-lite"/>
    </source>
</evidence>
<dbReference type="EMBL" id="JAFIQS010000002">
    <property type="protein sequence ID" value="KAG5173221.1"/>
    <property type="molecule type" value="Genomic_DNA"/>
</dbReference>
<dbReference type="PROSITE" id="PS00562">
    <property type="entry name" value="CBM1_1"/>
    <property type="match status" value="1"/>
</dbReference>
<comment type="caution">
    <text evidence="5">The sequence shown here is derived from an EMBL/GenBank/DDBJ whole genome shotgun (WGS) entry which is preliminary data.</text>
</comment>
<feature type="compositionally biased region" description="Gly residues" evidence="2">
    <location>
        <begin position="41"/>
        <end position="57"/>
    </location>
</feature>
<dbReference type="InterPro" id="IPR035971">
    <property type="entry name" value="CBD_sf"/>
</dbReference>
<gene>
    <name evidence="5" type="ORF">JR316_002731</name>
</gene>